<dbReference type="EMBL" id="JACOGK010000055">
    <property type="protein sequence ID" value="MBC3537957.1"/>
    <property type="molecule type" value="Genomic_DNA"/>
</dbReference>
<dbReference type="Proteomes" id="UP000606870">
    <property type="component" value="Unassembled WGS sequence"/>
</dbReference>
<evidence type="ECO:0000313" key="3">
    <source>
        <dbReference type="Proteomes" id="UP000606870"/>
    </source>
</evidence>
<reference evidence="2 3" key="1">
    <citation type="submission" date="2020-08" db="EMBL/GenBank/DDBJ databases">
        <authorList>
            <person name="Liu C."/>
            <person name="Sun Q."/>
        </authorList>
    </citation>
    <scope>NUCLEOTIDE SEQUENCE [LARGE SCALE GENOMIC DNA]</scope>
    <source>
        <strain evidence="2 3">NSJ-59</strain>
    </source>
</reference>
<dbReference type="Gene3D" id="3.40.50.300">
    <property type="entry name" value="P-loop containing nucleotide triphosphate hydrolases"/>
    <property type="match status" value="2"/>
</dbReference>
<comment type="caution">
    <text evidence="2">The sequence shown here is derived from an EMBL/GenBank/DDBJ whole genome shotgun (WGS) entry which is preliminary data.</text>
</comment>
<dbReference type="PANTHER" id="PTHR43581">
    <property type="entry name" value="ATP/GTP PHOSPHATASE"/>
    <property type="match status" value="1"/>
</dbReference>
<dbReference type="PANTHER" id="PTHR43581:SF2">
    <property type="entry name" value="EXCINUCLEASE ATPASE SUBUNIT"/>
    <property type="match status" value="1"/>
</dbReference>
<sequence>MKLFIKNFAKIKEATVEFNGITVIAGDNNTGKSTVGKILFAFYDAFYDITQKVKEERKSAIHRAISFEFGNFFNDEEHVRNTLFLPNYLQYIKKIKVNDDFDAIDVDEIIQNALGDDFHALSVEDKQQLHKNITARLDKIKEVQDEELKERIIGEYFQNLFNSQINSLSKDGSKEDNAIVTLSIKNKNISSTFYHDQCIEVGQQINLLNKSVYIDDPFIVDTALRKSSLPDFVLRKSSRSELNRRLTQYLNQPKEGHLVEKLLAEKQLEEINEKLKRVVPGEFTISERGDVALKSERLTGTIDIANLSTGIKAFVILKKLLEDDVLKPKDVLILDEPEIHLHPEWQIIYAELIVLLQKYFDLTILLTTHSPYFLKAIDVFAMKHDIKNKCKFYLSNMDWNDNSAYFTDRTDNMEALFEKMANAFTILNSIEDEYR</sequence>
<organism evidence="2 3">
    <name type="scientific">Megasphaera hominis</name>
    <dbReference type="NCBI Taxonomy" id="159836"/>
    <lineage>
        <taxon>Bacteria</taxon>
        <taxon>Bacillati</taxon>
        <taxon>Bacillota</taxon>
        <taxon>Negativicutes</taxon>
        <taxon>Veillonellales</taxon>
        <taxon>Veillonellaceae</taxon>
        <taxon>Megasphaera</taxon>
    </lineage>
</organism>
<accession>A0ABR6VKZ0</accession>
<feature type="domain" description="Endonuclease GajA/Old nuclease/RecF-like AAA" evidence="1">
    <location>
        <begin position="2"/>
        <end position="373"/>
    </location>
</feature>
<keyword evidence="3" id="KW-1185">Reference proteome</keyword>
<dbReference type="RefSeq" id="WP_186504525.1">
    <property type="nucleotide sequence ID" value="NZ_JACOGK010000055.1"/>
</dbReference>
<dbReference type="SUPFAM" id="SSF52540">
    <property type="entry name" value="P-loop containing nucleoside triphosphate hydrolases"/>
    <property type="match status" value="1"/>
</dbReference>
<dbReference type="InterPro" id="IPR027417">
    <property type="entry name" value="P-loop_NTPase"/>
</dbReference>
<name>A0ABR6VKZ0_9FIRM</name>
<evidence type="ECO:0000313" key="2">
    <source>
        <dbReference type="EMBL" id="MBC3537957.1"/>
    </source>
</evidence>
<dbReference type="InterPro" id="IPR051396">
    <property type="entry name" value="Bact_Antivir_Def_Nuclease"/>
</dbReference>
<protein>
    <submittedName>
        <fullName evidence="2">AAA family ATPase</fullName>
    </submittedName>
</protein>
<gene>
    <name evidence="2" type="ORF">H8J70_11975</name>
</gene>
<proteinExistence type="predicted"/>
<evidence type="ECO:0000259" key="1">
    <source>
        <dbReference type="Pfam" id="PF13175"/>
    </source>
</evidence>
<dbReference type="Pfam" id="PF13175">
    <property type="entry name" value="AAA_15"/>
    <property type="match status" value="1"/>
</dbReference>
<dbReference type="InterPro" id="IPR041685">
    <property type="entry name" value="AAA_GajA/Old/RecF-like"/>
</dbReference>